<reference evidence="2 3" key="1">
    <citation type="journal article" date="2023" name="bioRxiv">
        <title>High-quality genome assemblies of four members of thePodospora anserinaspecies complex.</title>
        <authorList>
            <person name="Ament-Velasquez S.L."/>
            <person name="Vogan A.A."/>
            <person name="Wallerman O."/>
            <person name="Hartmann F."/>
            <person name="Gautier V."/>
            <person name="Silar P."/>
            <person name="Giraud T."/>
            <person name="Johannesson H."/>
        </authorList>
    </citation>
    <scope>NUCLEOTIDE SEQUENCE [LARGE SCALE GENOMIC DNA]</scope>
    <source>
        <strain evidence="2 3">CBS 411.78</strain>
    </source>
</reference>
<proteinExistence type="predicted"/>
<feature type="compositionally biased region" description="Acidic residues" evidence="1">
    <location>
        <begin position="150"/>
        <end position="161"/>
    </location>
</feature>
<evidence type="ECO:0000313" key="2">
    <source>
        <dbReference type="EMBL" id="KAK4665343.1"/>
    </source>
</evidence>
<organism evidence="2 3">
    <name type="scientific">Podospora pseudopauciseta</name>
    <dbReference type="NCBI Taxonomy" id="2093780"/>
    <lineage>
        <taxon>Eukaryota</taxon>
        <taxon>Fungi</taxon>
        <taxon>Dikarya</taxon>
        <taxon>Ascomycota</taxon>
        <taxon>Pezizomycotina</taxon>
        <taxon>Sordariomycetes</taxon>
        <taxon>Sordariomycetidae</taxon>
        <taxon>Sordariales</taxon>
        <taxon>Podosporaceae</taxon>
        <taxon>Podospora</taxon>
    </lineage>
</organism>
<keyword evidence="3" id="KW-1185">Reference proteome</keyword>
<dbReference type="GeneID" id="87932067"/>
<gene>
    <name evidence="2" type="ORF">QC763_401055</name>
</gene>
<feature type="region of interest" description="Disordered" evidence="1">
    <location>
        <begin position="78"/>
        <end position="110"/>
    </location>
</feature>
<protein>
    <submittedName>
        <fullName evidence="2">Uncharacterized protein</fullName>
    </submittedName>
</protein>
<dbReference type="RefSeq" id="XP_062765309.1">
    <property type="nucleotide sequence ID" value="XM_062911724.1"/>
</dbReference>
<dbReference type="EMBL" id="JAFFHB010000005">
    <property type="protein sequence ID" value="KAK4665343.1"/>
    <property type="molecule type" value="Genomic_DNA"/>
</dbReference>
<accession>A0ABR0HB97</accession>
<sequence>MNNDQEAETQRLEEKFQQEKSRFLTIAKAAAGGKISQDKLEVLADGLLKKERRESSLGAVSKAKEEEEEEEVVVVVVPPGSSVPAPTPGAQSHGQTPEFDPAAGGSSKRARVGFAAEHAGHAFGDESPALAGAGRAVRKRVEIKNRDVSDWESEGQDDIFEDLGFGTG</sequence>
<evidence type="ECO:0000313" key="3">
    <source>
        <dbReference type="Proteomes" id="UP001326199"/>
    </source>
</evidence>
<feature type="region of interest" description="Disordered" evidence="1">
    <location>
        <begin position="146"/>
        <end position="168"/>
    </location>
</feature>
<dbReference type="Proteomes" id="UP001326199">
    <property type="component" value="Unassembled WGS sequence"/>
</dbReference>
<name>A0ABR0HB97_9PEZI</name>
<evidence type="ECO:0000256" key="1">
    <source>
        <dbReference type="SAM" id="MobiDB-lite"/>
    </source>
</evidence>
<comment type="caution">
    <text evidence="2">The sequence shown here is derived from an EMBL/GenBank/DDBJ whole genome shotgun (WGS) entry which is preliminary data.</text>
</comment>